<name>A0ABN2MSS9_9PSEU</name>
<feature type="compositionally biased region" description="Basic and acidic residues" evidence="1">
    <location>
        <begin position="1"/>
        <end position="15"/>
    </location>
</feature>
<proteinExistence type="predicted"/>
<evidence type="ECO:0000313" key="2">
    <source>
        <dbReference type="EMBL" id="GAA1837606.1"/>
    </source>
</evidence>
<evidence type="ECO:0000256" key="1">
    <source>
        <dbReference type="SAM" id="MobiDB-lite"/>
    </source>
</evidence>
<reference evidence="2 3" key="1">
    <citation type="journal article" date="2019" name="Int. J. Syst. Evol. Microbiol.">
        <title>The Global Catalogue of Microorganisms (GCM) 10K type strain sequencing project: providing services to taxonomists for standard genome sequencing and annotation.</title>
        <authorList>
            <consortium name="The Broad Institute Genomics Platform"/>
            <consortium name="The Broad Institute Genome Sequencing Center for Infectious Disease"/>
            <person name="Wu L."/>
            <person name="Ma J."/>
        </authorList>
    </citation>
    <scope>NUCLEOTIDE SEQUENCE [LARGE SCALE GENOMIC DNA]</scope>
    <source>
        <strain evidence="2 3">JCM 16009</strain>
    </source>
</reference>
<evidence type="ECO:0000313" key="3">
    <source>
        <dbReference type="Proteomes" id="UP001500449"/>
    </source>
</evidence>
<feature type="region of interest" description="Disordered" evidence="1">
    <location>
        <begin position="1"/>
        <end position="73"/>
    </location>
</feature>
<keyword evidence="3" id="KW-1185">Reference proteome</keyword>
<gene>
    <name evidence="2" type="ORF">GCM10009836_15380</name>
</gene>
<accession>A0ABN2MSS9</accession>
<organism evidence="2 3">
    <name type="scientific">Pseudonocardia ailaonensis</name>
    <dbReference type="NCBI Taxonomy" id="367279"/>
    <lineage>
        <taxon>Bacteria</taxon>
        <taxon>Bacillati</taxon>
        <taxon>Actinomycetota</taxon>
        <taxon>Actinomycetes</taxon>
        <taxon>Pseudonocardiales</taxon>
        <taxon>Pseudonocardiaceae</taxon>
        <taxon>Pseudonocardia</taxon>
    </lineage>
</organism>
<dbReference type="Proteomes" id="UP001500449">
    <property type="component" value="Unassembled WGS sequence"/>
</dbReference>
<dbReference type="EMBL" id="BAAAQK010000004">
    <property type="protein sequence ID" value="GAA1837606.1"/>
    <property type="molecule type" value="Genomic_DNA"/>
</dbReference>
<sequence>MEEARDVQDPDPPHRDGHRRRDHRDEPAPLDLPPLQHAVHARSGSAPAESGDPPKRAGGIPEYDPGDTRSPDR</sequence>
<protein>
    <submittedName>
        <fullName evidence="2">Uncharacterized protein</fullName>
    </submittedName>
</protein>
<comment type="caution">
    <text evidence="2">The sequence shown here is derived from an EMBL/GenBank/DDBJ whole genome shotgun (WGS) entry which is preliminary data.</text>
</comment>